<evidence type="ECO:0000313" key="2">
    <source>
        <dbReference type="EMBL" id="KAI5622486.1"/>
    </source>
</evidence>
<sequence length="142" mass="16743">MELLEILKNMFLYQKKMTKEQIKWLVEQKYIKRDEMDINRCRGSPLPARADLKEKRERAREKESEVGEQEVEEAHRVAAASPVEQIGEKRKRDRVEKKRRKEKRREDAAEGAERCTVSEELGKSRSHSGWPNATTPHHYPTS</sequence>
<feature type="compositionally biased region" description="Basic and acidic residues" evidence="1">
    <location>
        <begin position="104"/>
        <end position="123"/>
    </location>
</feature>
<feature type="compositionally biased region" description="Basic and acidic residues" evidence="1">
    <location>
        <begin position="86"/>
        <end position="96"/>
    </location>
</feature>
<gene>
    <name evidence="2" type="ORF">C0J50_18087</name>
</gene>
<dbReference type="EMBL" id="MU551617">
    <property type="protein sequence ID" value="KAI5622486.1"/>
    <property type="molecule type" value="Genomic_DNA"/>
</dbReference>
<name>A0AAD5ATX3_SILAS</name>
<feature type="compositionally biased region" description="Polar residues" evidence="1">
    <location>
        <begin position="127"/>
        <end position="142"/>
    </location>
</feature>
<dbReference type="Gene3D" id="1.10.10.10">
    <property type="entry name" value="Winged helix-like DNA-binding domain superfamily/Winged helix DNA-binding domain"/>
    <property type="match status" value="1"/>
</dbReference>
<feature type="compositionally biased region" description="Basic and acidic residues" evidence="1">
    <location>
        <begin position="50"/>
        <end position="65"/>
    </location>
</feature>
<reference evidence="2" key="1">
    <citation type="submission" date="2018-07" db="EMBL/GenBank/DDBJ databases">
        <title>Comparative genomics of catfishes provides insights into carnivory and benthic adaptation.</title>
        <authorList>
            <person name="Zhang Y."/>
            <person name="Wang D."/>
            <person name="Peng Z."/>
            <person name="Zheng S."/>
            <person name="Shao F."/>
            <person name="Tao W."/>
        </authorList>
    </citation>
    <scope>NUCLEOTIDE SEQUENCE</scope>
    <source>
        <strain evidence="2">Chongqing</strain>
    </source>
</reference>
<evidence type="ECO:0000256" key="1">
    <source>
        <dbReference type="SAM" id="MobiDB-lite"/>
    </source>
</evidence>
<protein>
    <submittedName>
        <fullName evidence="2">Cullin-5 isoform X5</fullName>
    </submittedName>
</protein>
<dbReference type="AlphaFoldDB" id="A0AAD5ATX3"/>
<evidence type="ECO:0000313" key="3">
    <source>
        <dbReference type="Proteomes" id="UP001205998"/>
    </source>
</evidence>
<organism evidence="2 3">
    <name type="scientific">Silurus asotus</name>
    <name type="common">Amur catfish</name>
    <name type="synonym">Parasilurus asotus</name>
    <dbReference type="NCBI Taxonomy" id="30991"/>
    <lineage>
        <taxon>Eukaryota</taxon>
        <taxon>Metazoa</taxon>
        <taxon>Chordata</taxon>
        <taxon>Craniata</taxon>
        <taxon>Vertebrata</taxon>
        <taxon>Euteleostomi</taxon>
        <taxon>Actinopterygii</taxon>
        <taxon>Neopterygii</taxon>
        <taxon>Teleostei</taxon>
        <taxon>Ostariophysi</taxon>
        <taxon>Siluriformes</taxon>
        <taxon>Siluridae</taxon>
        <taxon>Silurus</taxon>
    </lineage>
</organism>
<proteinExistence type="predicted"/>
<dbReference type="InterPro" id="IPR036388">
    <property type="entry name" value="WH-like_DNA-bd_sf"/>
</dbReference>
<comment type="caution">
    <text evidence="2">The sequence shown here is derived from an EMBL/GenBank/DDBJ whole genome shotgun (WGS) entry which is preliminary data.</text>
</comment>
<feature type="region of interest" description="Disordered" evidence="1">
    <location>
        <begin position="41"/>
        <end position="142"/>
    </location>
</feature>
<accession>A0AAD5ATX3</accession>
<dbReference type="Proteomes" id="UP001205998">
    <property type="component" value="Unassembled WGS sequence"/>
</dbReference>
<keyword evidence="3" id="KW-1185">Reference proteome</keyword>